<evidence type="ECO:0000313" key="1">
    <source>
        <dbReference type="EMBL" id="BAZ96689.1"/>
    </source>
</evidence>
<gene>
    <name evidence="1" type="ORF">DEHALATV1_0061</name>
</gene>
<sequence length="174" mass="20409">MITYEPKSLRERPFIDSPIKGRSSQAAQIENRKIELNNHISDTYFFGWKLERLNNLLYKAKLEYQAGRYSQDAEEENPPIICLNKARDFVFALSAYDIKEPDIYITPQGHVMFEWLESKYNLFAVLIMSNGDLSYTGVYGYNNYSGIETFEERLPSEIKKGIERLYLTQRFGDF</sequence>
<protein>
    <submittedName>
        <fullName evidence="1">Uncharacterized protein</fullName>
    </submittedName>
</protein>
<proteinExistence type="predicted"/>
<evidence type="ECO:0000313" key="2">
    <source>
        <dbReference type="Proteomes" id="UP000218257"/>
    </source>
</evidence>
<dbReference type="AlphaFoldDB" id="A0AB33HNH3"/>
<organism evidence="1 2">
    <name type="scientific">Dehalococcoides mccartyi</name>
    <dbReference type="NCBI Taxonomy" id="61435"/>
    <lineage>
        <taxon>Bacteria</taxon>
        <taxon>Bacillati</taxon>
        <taxon>Chloroflexota</taxon>
        <taxon>Dehalococcoidia</taxon>
        <taxon>Dehalococcoidales</taxon>
        <taxon>Dehalococcoidaceae</taxon>
        <taxon>Dehalococcoides</taxon>
    </lineage>
</organism>
<dbReference type="RefSeq" id="WP_096476545.1">
    <property type="nucleotide sequence ID" value="NZ_AP017649.1"/>
</dbReference>
<dbReference type="Proteomes" id="UP000218257">
    <property type="component" value="Chromosome"/>
</dbReference>
<accession>A0AB33HNH3</accession>
<reference evidence="1 2" key="1">
    <citation type="journal article" date="2017" name="Sci. Rep.">
        <title>Isolation and genomic characterization of a Dehalococcoides strain suggests genomic rearrangement during culture.</title>
        <authorList>
            <person name="Yohda M."/>
            <person name="Ikegami K."/>
            <person name="Aita Y."/>
            <person name="Kitajima M."/>
            <person name="Takechi A."/>
            <person name="Iwamoto M."/>
            <person name="Fukuda T."/>
            <person name="Tamura N."/>
            <person name="Shibasaki J."/>
            <person name="Koike S."/>
            <person name="Komatsu D."/>
            <person name="Miyagi S."/>
            <person name="Nishimura M."/>
            <person name="Uchino Y."/>
            <person name="Shiroma A."/>
            <person name="Shimoji M."/>
            <person name="Tamotsu H."/>
            <person name="Ashimine N."/>
            <person name="Shinzato M."/>
            <person name="Ohki S."/>
            <person name="Nakano K."/>
            <person name="Teruya K."/>
            <person name="Satou K."/>
            <person name="Hirano T."/>
            <person name="Yagi O."/>
        </authorList>
    </citation>
    <scope>NUCLEOTIDE SEQUENCE [LARGE SCALE GENOMIC DNA]</scope>
    <source>
        <strain evidence="1 2">UCH-ATV1</strain>
    </source>
</reference>
<name>A0AB33HNH3_9CHLR</name>
<dbReference type="EMBL" id="AP017649">
    <property type="protein sequence ID" value="BAZ96689.1"/>
    <property type="molecule type" value="Genomic_DNA"/>
</dbReference>